<name>A0AAX4K8W8_9TREE</name>
<evidence type="ECO:0000313" key="2">
    <source>
        <dbReference type="EMBL" id="WWD02866.1"/>
    </source>
</evidence>
<dbReference type="KEGG" id="ker:91099712"/>
<accession>A0AAX4K8W8</accession>
<organism evidence="2 3">
    <name type="scientific">Kwoniella europaea PYCC6329</name>
    <dbReference type="NCBI Taxonomy" id="1423913"/>
    <lineage>
        <taxon>Eukaryota</taxon>
        <taxon>Fungi</taxon>
        <taxon>Dikarya</taxon>
        <taxon>Basidiomycota</taxon>
        <taxon>Agaricomycotina</taxon>
        <taxon>Tremellomycetes</taxon>
        <taxon>Tremellales</taxon>
        <taxon>Cryptococcaceae</taxon>
        <taxon>Kwoniella</taxon>
    </lineage>
</organism>
<gene>
    <name evidence="2" type="ORF">V865_000908</name>
</gene>
<dbReference type="GeneID" id="91099712"/>
<proteinExistence type="predicted"/>
<feature type="domain" description="F-box" evidence="1">
    <location>
        <begin position="36"/>
        <end position="67"/>
    </location>
</feature>
<evidence type="ECO:0000313" key="3">
    <source>
        <dbReference type="Proteomes" id="UP001358614"/>
    </source>
</evidence>
<dbReference type="InterPro" id="IPR001810">
    <property type="entry name" value="F-box_dom"/>
</dbReference>
<evidence type="ECO:0000259" key="1">
    <source>
        <dbReference type="Pfam" id="PF00646"/>
    </source>
</evidence>
<keyword evidence="3" id="KW-1185">Reference proteome</keyword>
<dbReference type="RefSeq" id="XP_066080833.1">
    <property type="nucleotide sequence ID" value="XM_066224736.1"/>
</dbReference>
<dbReference type="Pfam" id="PF00646">
    <property type="entry name" value="F-box"/>
    <property type="match status" value="1"/>
</dbReference>
<protein>
    <recommendedName>
        <fullName evidence="1">F-box domain-containing protein</fullName>
    </recommendedName>
</protein>
<sequence length="431" mass="49291">MSLDQPTPGNIKSLLAPVPRATSLPPIPPSRPYYGRLPDEILSLIISFADQSTLGTFMSVSKFTYHLAAPRLYAHIIITKQNADKLFIGLPRSARYRRIRISSTSLIPTPNNATARPIKLRCSDVPIESEDEEGVDQGDPPLNQYAYPAPRSEKRKLALFPSTRIITLTTRMPTQLCQDLRVWARRAKRECIKHKRHLFPKFETLIITGKCLKDCADWQDRHIVPLDDIVDDQFFGVLPLLGCFKNLCFTAPTYDEADYDDYILRRSKPDVHLLSAPTFKSTCSKRFKMIVKDMIPDLILTIMEQLTPPKKFPRVTLHNIINYMLPLCELDHTMFLAPYSRTDQPKALLERCLRVNKRTKTSQMEVLNDSIPWEYDFDKMIIGVPDAEMEDIDWEKILKYANASSKGSQVDIQMMSQLSPCPCCLTKEGIQ</sequence>
<reference evidence="2 3" key="1">
    <citation type="submission" date="2024-01" db="EMBL/GenBank/DDBJ databases">
        <title>Comparative genomics of Cryptococcus and Kwoniella reveals pathogenesis evolution and contrasting modes of karyotype evolution via chromosome fusion or intercentromeric recombination.</title>
        <authorList>
            <person name="Coelho M.A."/>
            <person name="David-Palma M."/>
            <person name="Shea T."/>
            <person name="Bowers K."/>
            <person name="McGinley-Smith S."/>
            <person name="Mohammad A.W."/>
            <person name="Gnirke A."/>
            <person name="Yurkov A.M."/>
            <person name="Nowrousian M."/>
            <person name="Sun S."/>
            <person name="Cuomo C.A."/>
            <person name="Heitman J."/>
        </authorList>
    </citation>
    <scope>NUCLEOTIDE SEQUENCE [LARGE SCALE GENOMIC DNA]</scope>
    <source>
        <strain evidence="2 3">PYCC6329</strain>
    </source>
</reference>
<dbReference type="AlphaFoldDB" id="A0AAX4K8W8"/>
<dbReference type="EMBL" id="CP144089">
    <property type="protein sequence ID" value="WWD02866.1"/>
    <property type="molecule type" value="Genomic_DNA"/>
</dbReference>
<dbReference type="Proteomes" id="UP001358614">
    <property type="component" value="Chromosome 1"/>
</dbReference>